<reference evidence="2 3" key="1">
    <citation type="journal article" date="2015" name="Int. J. Syst. Evol. Microbiol.">
        <title>Exiguobacterium enclense sp. nov., isolated from sediment.</title>
        <authorList>
            <person name="Dastager S.G."/>
            <person name="Mawlankar R."/>
            <person name="Sonalkar V.V."/>
            <person name="Thorat M.N."/>
            <person name="Mual P."/>
            <person name="Verma A."/>
            <person name="Krishnamurthi S."/>
            <person name="Tang S.K."/>
            <person name="Li W.J."/>
        </authorList>
    </citation>
    <scope>NUCLEOTIDE SEQUENCE [LARGE SCALE GENOMIC DNA]</scope>
    <source>
        <strain evidence="2 3">NIO-1109</strain>
    </source>
</reference>
<dbReference type="Gene3D" id="3.30.70.270">
    <property type="match status" value="1"/>
</dbReference>
<dbReference type="OrthoDB" id="9759607at2"/>
<dbReference type="InterPro" id="IPR043128">
    <property type="entry name" value="Rev_trsase/Diguanyl_cyclase"/>
</dbReference>
<dbReference type="InterPro" id="IPR000160">
    <property type="entry name" value="GGDEF_dom"/>
</dbReference>
<dbReference type="CDD" id="cd01949">
    <property type="entry name" value="GGDEF"/>
    <property type="match status" value="1"/>
</dbReference>
<dbReference type="InterPro" id="IPR052163">
    <property type="entry name" value="DGC-Regulatory_Protein"/>
</dbReference>
<evidence type="ECO:0000313" key="3">
    <source>
        <dbReference type="Proteomes" id="UP000053797"/>
    </source>
</evidence>
<name>A0A0V8GH37_9BACL</name>
<dbReference type="SMART" id="SM00267">
    <property type="entry name" value="GGDEF"/>
    <property type="match status" value="1"/>
</dbReference>
<dbReference type="PANTHER" id="PTHR46663">
    <property type="entry name" value="DIGUANYLATE CYCLASE DGCT-RELATED"/>
    <property type="match status" value="1"/>
</dbReference>
<dbReference type="Pfam" id="PF01590">
    <property type="entry name" value="GAF"/>
    <property type="match status" value="1"/>
</dbReference>
<dbReference type="SUPFAM" id="SSF55781">
    <property type="entry name" value="GAF domain-like"/>
    <property type="match status" value="1"/>
</dbReference>
<accession>A0A0V8GH37</accession>
<dbReference type="Gene3D" id="3.30.450.40">
    <property type="match status" value="1"/>
</dbReference>
<dbReference type="Pfam" id="PF00990">
    <property type="entry name" value="GGDEF"/>
    <property type="match status" value="1"/>
</dbReference>
<comment type="caution">
    <text evidence="2">The sequence shown here is derived from an EMBL/GenBank/DDBJ whole genome shotgun (WGS) entry which is preliminary data.</text>
</comment>
<gene>
    <name evidence="2" type="ORF">AS033_09455</name>
</gene>
<feature type="domain" description="GGDEF" evidence="1">
    <location>
        <begin position="183"/>
        <end position="315"/>
    </location>
</feature>
<dbReference type="InterPro" id="IPR003018">
    <property type="entry name" value="GAF"/>
</dbReference>
<evidence type="ECO:0000313" key="2">
    <source>
        <dbReference type="EMBL" id="KSU49579.1"/>
    </source>
</evidence>
<evidence type="ECO:0000259" key="1">
    <source>
        <dbReference type="PROSITE" id="PS50887"/>
    </source>
</evidence>
<sequence>MNQPFEDLKMYQNFDELADDVLDFAKEILPDQMLYLSAIEAGQQRMLKIANDKADIPMVEGMQIELNQSLCKLIDFETRQPVVLEDIPNAEQLGDWRKDLEDAHVRSYLGIPIVLTSGETFGTLCAINNRVSLYEQKNVQLLQRIVRLFLYYLELERHAWKDALTGLHNRRYLTKQFEEHPGQTGAVFFLDLDGFKQVNDVYGHETGDIVLQEVAQRLRQFVREQDDAMAVRLGGDEFILHFGHSDSRAGWERLAERIVTALSEWETDYRVSTSIGIVMYDTAFRPELQALLQQADVALYAAKSSGKNTYQFYEMAKK</sequence>
<organism evidence="2 3">
    <name type="scientific">Exiguobacterium indicum</name>
    <dbReference type="NCBI Taxonomy" id="296995"/>
    <lineage>
        <taxon>Bacteria</taxon>
        <taxon>Bacillati</taxon>
        <taxon>Bacillota</taxon>
        <taxon>Bacilli</taxon>
        <taxon>Bacillales</taxon>
        <taxon>Bacillales Family XII. Incertae Sedis</taxon>
        <taxon>Exiguobacterium</taxon>
    </lineage>
</organism>
<dbReference type="AlphaFoldDB" id="A0A0V8GH37"/>
<proteinExistence type="predicted"/>
<dbReference type="PANTHER" id="PTHR46663:SF4">
    <property type="entry name" value="DIGUANYLATE CYCLASE DGCT-RELATED"/>
    <property type="match status" value="1"/>
</dbReference>
<dbReference type="PROSITE" id="PS50887">
    <property type="entry name" value="GGDEF"/>
    <property type="match status" value="1"/>
</dbReference>
<dbReference type="SUPFAM" id="SSF55073">
    <property type="entry name" value="Nucleotide cyclase"/>
    <property type="match status" value="1"/>
</dbReference>
<dbReference type="InterPro" id="IPR029016">
    <property type="entry name" value="GAF-like_dom_sf"/>
</dbReference>
<dbReference type="EMBL" id="LNQL01000002">
    <property type="protein sequence ID" value="KSU49579.1"/>
    <property type="molecule type" value="Genomic_DNA"/>
</dbReference>
<protein>
    <submittedName>
        <fullName evidence="2">Diguanylate cyclase</fullName>
    </submittedName>
</protein>
<dbReference type="SMART" id="SM00065">
    <property type="entry name" value="GAF"/>
    <property type="match status" value="1"/>
</dbReference>
<dbReference type="NCBIfam" id="TIGR00254">
    <property type="entry name" value="GGDEF"/>
    <property type="match status" value="1"/>
</dbReference>
<dbReference type="InterPro" id="IPR029787">
    <property type="entry name" value="Nucleotide_cyclase"/>
</dbReference>
<dbReference type="Proteomes" id="UP000053797">
    <property type="component" value="Unassembled WGS sequence"/>
</dbReference>
<dbReference type="RefSeq" id="WP_058265313.1">
    <property type="nucleotide sequence ID" value="NZ_FMYN01000002.1"/>
</dbReference>